<dbReference type="EMBL" id="CP116346">
    <property type="protein sequence ID" value="WIT13854.1"/>
    <property type="molecule type" value="Genomic_DNA"/>
</dbReference>
<dbReference type="RefSeq" id="WP_285234973.1">
    <property type="nucleotide sequence ID" value="NZ_CP116346.1"/>
</dbReference>
<gene>
    <name evidence="3" type="ORF">PFX98_09585</name>
</gene>
<feature type="domain" description="Lipid/polyisoprenoid-binding YceI-like" evidence="2">
    <location>
        <begin position="37"/>
        <end position="197"/>
    </location>
</feature>
<dbReference type="InterPro" id="IPR007372">
    <property type="entry name" value="Lipid/polyisoprenoid-bd_YceI"/>
</dbReference>
<dbReference type="Pfam" id="PF04264">
    <property type="entry name" value="YceI"/>
    <property type="match status" value="1"/>
</dbReference>
<evidence type="ECO:0000313" key="4">
    <source>
        <dbReference type="Proteomes" id="UP001177769"/>
    </source>
</evidence>
<evidence type="ECO:0000256" key="1">
    <source>
        <dbReference type="SAM" id="SignalP"/>
    </source>
</evidence>
<keyword evidence="4" id="KW-1185">Reference proteome</keyword>
<organism evidence="3 4">
    <name type="scientific">Paucibacter sediminis</name>
    <dbReference type="NCBI Taxonomy" id="3019553"/>
    <lineage>
        <taxon>Bacteria</taxon>
        <taxon>Pseudomonadati</taxon>
        <taxon>Pseudomonadota</taxon>
        <taxon>Betaproteobacteria</taxon>
        <taxon>Burkholderiales</taxon>
        <taxon>Sphaerotilaceae</taxon>
        <taxon>Roseateles</taxon>
    </lineage>
</organism>
<dbReference type="PANTHER" id="PTHR34406">
    <property type="entry name" value="PROTEIN YCEI"/>
    <property type="match status" value="1"/>
</dbReference>
<feature type="chain" id="PRO_5041671634" evidence="1">
    <location>
        <begin position="26"/>
        <end position="202"/>
    </location>
</feature>
<feature type="signal peptide" evidence="1">
    <location>
        <begin position="1"/>
        <end position="25"/>
    </location>
</feature>
<dbReference type="InterPro" id="IPR036761">
    <property type="entry name" value="TTHA0802/YceI-like_sf"/>
</dbReference>
<dbReference type="Proteomes" id="UP001177769">
    <property type="component" value="Chromosome"/>
</dbReference>
<dbReference type="Gene3D" id="2.40.128.110">
    <property type="entry name" value="Lipid/polyisoprenoid-binding, YceI-like"/>
    <property type="match status" value="1"/>
</dbReference>
<proteinExistence type="predicted"/>
<accession>A0AA95NGE9</accession>
<evidence type="ECO:0000313" key="3">
    <source>
        <dbReference type="EMBL" id="WIT13854.1"/>
    </source>
</evidence>
<keyword evidence="1" id="KW-0732">Signal</keyword>
<protein>
    <submittedName>
        <fullName evidence="3">YceI family protein</fullName>
    </submittedName>
</protein>
<sequence>MKTIFSTTLIALASAALLVQGPACAATAKPAATTAAAPQLLAAQSELGFTSKQMGVPVDGRFKHFDAQLSFDPKKPEAGKVSFNIELASVSLGDPAFDGELAKPAWFDSKKLPQASFQSSAIKALGGGRFEVAGKLNIKGQARDVVVPLSLAQAGATTTASGGFVLKRLEFKIGDGEWADTSMVANDVQVKFKLAFSGVAPL</sequence>
<dbReference type="SUPFAM" id="SSF101874">
    <property type="entry name" value="YceI-like"/>
    <property type="match status" value="1"/>
</dbReference>
<reference evidence="3" key="1">
    <citation type="submission" date="2023-01" db="EMBL/GenBank/DDBJ databases">
        <title>Whole genome sequence of Paucibacter sp. S2-9 isolated from pond sediment.</title>
        <authorList>
            <person name="Jung J.Y."/>
        </authorList>
    </citation>
    <scope>NUCLEOTIDE SEQUENCE</scope>
    <source>
        <strain evidence="3">S2-9</strain>
    </source>
</reference>
<dbReference type="SMART" id="SM00867">
    <property type="entry name" value="YceI"/>
    <property type="match status" value="1"/>
</dbReference>
<dbReference type="PANTHER" id="PTHR34406:SF1">
    <property type="entry name" value="PROTEIN YCEI"/>
    <property type="match status" value="1"/>
</dbReference>
<dbReference type="AlphaFoldDB" id="A0AA95NGE9"/>
<name>A0AA95NGE9_9BURK</name>
<dbReference type="KEGG" id="pais:PFX98_09585"/>
<evidence type="ECO:0000259" key="2">
    <source>
        <dbReference type="SMART" id="SM00867"/>
    </source>
</evidence>